<accession>A0AAW2XC70</accession>
<gene>
    <name evidence="2" type="ORF">Slati_1156300</name>
</gene>
<sequence>MQSAMASSDESVRFMGESFPGEDASEATSRRAGSQSAGPRVVGGGACVRWRPLFAD</sequence>
<reference evidence="2" key="2">
    <citation type="journal article" date="2024" name="Plant">
        <title>Genomic evolution and insights into agronomic trait innovations of Sesamum species.</title>
        <authorList>
            <person name="Miao H."/>
            <person name="Wang L."/>
            <person name="Qu L."/>
            <person name="Liu H."/>
            <person name="Sun Y."/>
            <person name="Le M."/>
            <person name="Wang Q."/>
            <person name="Wei S."/>
            <person name="Zheng Y."/>
            <person name="Lin W."/>
            <person name="Duan Y."/>
            <person name="Cao H."/>
            <person name="Xiong S."/>
            <person name="Wang X."/>
            <person name="Wei L."/>
            <person name="Li C."/>
            <person name="Ma Q."/>
            <person name="Ju M."/>
            <person name="Zhao R."/>
            <person name="Li G."/>
            <person name="Mu C."/>
            <person name="Tian Q."/>
            <person name="Mei H."/>
            <person name="Zhang T."/>
            <person name="Gao T."/>
            <person name="Zhang H."/>
        </authorList>
    </citation>
    <scope>NUCLEOTIDE SEQUENCE</scope>
    <source>
        <strain evidence="2">KEN1</strain>
    </source>
</reference>
<feature type="region of interest" description="Disordered" evidence="1">
    <location>
        <begin position="1"/>
        <end position="42"/>
    </location>
</feature>
<comment type="caution">
    <text evidence="2">The sequence shown here is derived from an EMBL/GenBank/DDBJ whole genome shotgun (WGS) entry which is preliminary data.</text>
</comment>
<dbReference type="EMBL" id="JACGWN010000004">
    <property type="protein sequence ID" value="KAL0451782.1"/>
    <property type="molecule type" value="Genomic_DNA"/>
</dbReference>
<reference evidence="2" key="1">
    <citation type="submission" date="2020-06" db="EMBL/GenBank/DDBJ databases">
        <authorList>
            <person name="Li T."/>
            <person name="Hu X."/>
            <person name="Zhang T."/>
            <person name="Song X."/>
            <person name="Zhang H."/>
            <person name="Dai N."/>
            <person name="Sheng W."/>
            <person name="Hou X."/>
            <person name="Wei L."/>
        </authorList>
    </citation>
    <scope>NUCLEOTIDE SEQUENCE</scope>
    <source>
        <strain evidence="2">KEN1</strain>
        <tissue evidence="2">Leaf</tissue>
    </source>
</reference>
<dbReference type="AlphaFoldDB" id="A0AAW2XC70"/>
<proteinExistence type="predicted"/>
<organism evidence="2">
    <name type="scientific">Sesamum latifolium</name>
    <dbReference type="NCBI Taxonomy" id="2727402"/>
    <lineage>
        <taxon>Eukaryota</taxon>
        <taxon>Viridiplantae</taxon>
        <taxon>Streptophyta</taxon>
        <taxon>Embryophyta</taxon>
        <taxon>Tracheophyta</taxon>
        <taxon>Spermatophyta</taxon>
        <taxon>Magnoliopsida</taxon>
        <taxon>eudicotyledons</taxon>
        <taxon>Gunneridae</taxon>
        <taxon>Pentapetalae</taxon>
        <taxon>asterids</taxon>
        <taxon>lamiids</taxon>
        <taxon>Lamiales</taxon>
        <taxon>Pedaliaceae</taxon>
        <taxon>Sesamum</taxon>
    </lineage>
</organism>
<name>A0AAW2XC70_9LAMI</name>
<evidence type="ECO:0000256" key="1">
    <source>
        <dbReference type="SAM" id="MobiDB-lite"/>
    </source>
</evidence>
<evidence type="ECO:0000313" key="2">
    <source>
        <dbReference type="EMBL" id="KAL0451782.1"/>
    </source>
</evidence>
<protein>
    <submittedName>
        <fullName evidence="2">Uncharacterized protein</fullName>
    </submittedName>
</protein>